<keyword evidence="5" id="KW-1185">Reference proteome</keyword>
<dbReference type="AlphaFoldDB" id="A0A9Q1EJN6"/>
<dbReference type="InterPro" id="IPR055071">
    <property type="entry name" value="RA_PHLPP-like"/>
</dbReference>
<evidence type="ECO:0000259" key="3">
    <source>
        <dbReference type="Pfam" id="PF23010"/>
    </source>
</evidence>
<evidence type="ECO:0000256" key="2">
    <source>
        <dbReference type="SAM" id="MobiDB-lite"/>
    </source>
</evidence>
<comment type="caution">
    <text evidence="4">The sequence shown here is derived from an EMBL/GenBank/DDBJ whole genome shotgun (WGS) entry which is preliminary data.</text>
</comment>
<protein>
    <recommendedName>
        <fullName evidence="3">PHLPP-like RA domain-containing protein</fullName>
    </recommendedName>
</protein>
<feature type="region of interest" description="Disordered" evidence="2">
    <location>
        <begin position="1"/>
        <end position="63"/>
    </location>
</feature>
<feature type="compositionally biased region" description="Polar residues" evidence="2">
    <location>
        <begin position="28"/>
        <end position="47"/>
    </location>
</feature>
<keyword evidence="1" id="KW-0479">Metal-binding</keyword>
<accession>A0A9Q1EJN6</accession>
<feature type="domain" description="PHLPP-like RA" evidence="3">
    <location>
        <begin position="106"/>
        <end position="168"/>
    </location>
</feature>
<evidence type="ECO:0000313" key="4">
    <source>
        <dbReference type="EMBL" id="KAJ8339963.1"/>
    </source>
</evidence>
<feature type="compositionally biased region" description="Low complexity" evidence="2">
    <location>
        <begin position="271"/>
        <end position="281"/>
    </location>
</feature>
<evidence type="ECO:0000313" key="5">
    <source>
        <dbReference type="Proteomes" id="UP001152622"/>
    </source>
</evidence>
<dbReference type="EMBL" id="JAINUF010000016">
    <property type="protein sequence ID" value="KAJ8339963.1"/>
    <property type="molecule type" value="Genomic_DNA"/>
</dbReference>
<evidence type="ECO:0000256" key="1">
    <source>
        <dbReference type="ARBA" id="ARBA00022723"/>
    </source>
</evidence>
<gene>
    <name evidence="4" type="ORF">SKAU_G00345960</name>
</gene>
<dbReference type="Pfam" id="PF23010">
    <property type="entry name" value="RA_3"/>
    <property type="match status" value="1"/>
</dbReference>
<proteinExistence type="predicted"/>
<organism evidence="4 5">
    <name type="scientific">Synaphobranchus kaupii</name>
    <name type="common">Kaup's arrowtooth eel</name>
    <dbReference type="NCBI Taxonomy" id="118154"/>
    <lineage>
        <taxon>Eukaryota</taxon>
        <taxon>Metazoa</taxon>
        <taxon>Chordata</taxon>
        <taxon>Craniata</taxon>
        <taxon>Vertebrata</taxon>
        <taxon>Euteleostomi</taxon>
        <taxon>Actinopterygii</taxon>
        <taxon>Neopterygii</taxon>
        <taxon>Teleostei</taxon>
        <taxon>Anguilliformes</taxon>
        <taxon>Synaphobranchidae</taxon>
        <taxon>Synaphobranchus</taxon>
    </lineage>
</organism>
<sequence>MDEEDIPAGAVRSTGPDRRKQGGVEDSGSCNGVSPATGLYQTGSNQAAGRGDHNGPGSRGATGIRVLKRNMKRNGSRGCVTRKTRFGSRERDWLKGDSQRGCPDLRLVLCSTGTTALELCPQGKGEGQGLYLQLHGDLLRRLDPSERPLQIVYDYLAAMGYEDPLRIHGPQLHDSFLQRPVSPTGLVLNGVWLTGNPLNRRPPEGPESHVYQDRATSRRPLPLQACGWRCWGGEFRPAWPVLQARHSESRFCTVLSVNGLEENVRARSRVARPAAAPSSASTKPDGEGVSLLGPFTRQLSCDGEPGAASGVRPPRLISLRLAAVARGYLISTPARRAPPLWRWRGPAGSSLRETPWAKR</sequence>
<name>A0A9Q1EJN6_SYNKA</name>
<dbReference type="GO" id="GO:0046872">
    <property type="term" value="F:metal ion binding"/>
    <property type="evidence" value="ECO:0007669"/>
    <property type="project" value="UniProtKB-KW"/>
</dbReference>
<feature type="region of interest" description="Disordered" evidence="2">
    <location>
        <begin position="270"/>
        <end position="294"/>
    </location>
</feature>
<reference evidence="4" key="1">
    <citation type="journal article" date="2023" name="Science">
        <title>Genome structures resolve the early diversification of teleost fishes.</title>
        <authorList>
            <person name="Parey E."/>
            <person name="Louis A."/>
            <person name="Montfort J."/>
            <person name="Bouchez O."/>
            <person name="Roques C."/>
            <person name="Iampietro C."/>
            <person name="Lluch J."/>
            <person name="Castinel A."/>
            <person name="Donnadieu C."/>
            <person name="Desvignes T."/>
            <person name="Floi Bucao C."/>
            <person name="Jouanno E."/>
            <person name="Wen M."/>
            <person name="Mejri S."/>
            <person name="Dirks R."/>
            <person name="Jansen H."/>
            <person name="Henkel C."/>
            <person name="Chen W.J."/>
            <person name="Zahm M."/>
            <person name="Cabau C."/>
            <person name="Klopp C."/>
            <person name="Thompson A.W."/>
            <person name="Robinson-Rechavi M."/>
            <person name="Braasch I."/>
            <person name="Lecointre G."/>
            <person name="Bobe J."/>
            <person name="Postlethwait J.H."/>
            <person name="Berthelot C."/>
            <person name="Roest Crollius H."/>
            <person name="Guiguen Y."/>
        </authorList>
    </citation>
    <scope>NUCLEOTIDE SEQUENCE</scope>
    <source>
        <strain evidence="4">WJC10195</strain>
    </source>
</reference>
<dbReference type="Proteomes" id="UP001152622">
    <property type="component" value="Chromosome 16"/>
</dbReference>
<dbReference type="OrthoDB" id="1394818at2759"/>